<reference evidence="1" key="1">
    <citation type="submission" date="2021-05" db="EMBL/GenBank/DDBJ databases">
        <authorList>
            <person name="Pietrasiak N."/>
            <person name="Ward R."/>
            <person name="Stajich J.E."/>
            <person name="Kurbessoian T."/>
        </authorList>
    </citation>
    <scope>NUCLEOTIDE SEQUENCE</scope>
    <source>
        <strain evidence="1">CPER-KK1</strain>
    </source>
</reference>
<accession>A0A951UAP3</accession>
<protein>
    <submittedName>
        <fullName evidence="1">Uncharacterized protein</fullName>
    </submittedName>
</protein>
<comment type="caution">
    <text evidence="1">The sequence shown here is derived from an EMBL/GenBank/DDBJ whole genome shotgun (WGS) entry which is preliminary data.</text>
</comment>
<dbReference type="AlphaFoldDB" id="A0A951UAP3"/>
<evidence type="ECO:0000313" key="1">
    <source>
        <dbReference type="EMBL" id="MBW4544741.1"/>
    </source>
</evidence>
<dbReference type="EMBL" id="JAHHIF010000010">
    <property type="protein sequence ID" value="MBW4544741.1"/>
    <property type="molecule type" value="Genomic_DNA"/>
</dbReference>
<evidence type="ECO:0000313" key="2">
    <source>
        <dbReference type="Proteomes" id="UP000753908"/>
    </source>
</evidence>
<dbReference type="Proteomes" id="UP000753908">
    <property type="component" value="Unassembled WGS sequence"/>
</dbReference>
<name>A0A951UAP3_9CYAN</name>
<organism evidence="1 2">
    <name type="scientific">Symplocastrum torsivum CPER-KK1</name>
    <dbReference type="NCBI Taxonomy" id="450513"/>
    <lineage>
        <taxon>Bacteria</taxon>
        <taxon>Bacillati</taxon>
        <taxon>Cyanobacteriota</taxon>
        <taxon>Cyanophyceae</taxon>
        <taxon>Oscillatoriophycideae</taxon>
        <taxon>Oscillatoriales</taxon>
        <taxon>Microcoleaceae</taxon>
        <taxon>Symplocastrum</taxon>
    </lineage>
</organism>
<sequence length="47" mass="5520">MRSHFRMLRDHPVLQKAIAPPLLLENRTFSFVVVRGTLQIYSSRSIH</sequence>
<proteinExistence type="predicted"/>
<reference evidence="1" key="2">
    <citation type="journal article" date="2022" name="Microbiol. Resour. Announc.">
        <title>Metagenome Sequencing to Explore Phylogenomics of Terrestrial Cyanobacteria.</title>
        <authorList>
            <person name="Ward R.D."/>
            <person name="Stajich J.E."/>
            <person name="Johansen J.R."/>
            <person name="Huntemann M."/>
            <person name="Clum A."/>
            <person name="Foster B."/>
            <person name="Foster B."/>
            <person name="Roux S."/>
            <person name="Palaniappan K."/>
            <person name="Varghese N."/>
            <person name="Mukherjee S."/>
            <person name="Reddy T.B.K."/>
            <person name="Daum C."/>
            <person name="Copeland A."/>
            <person name="Chen I.A."/>
            <person name="Ivanova N.N."/>
            <person name="Kyrpides N.C."/>
            <person name="Shapiro N."/>
            <person name="Eloe-Fadrosh E.A."/>
            <person name="Pietrasiak N."/>
        </authorList>
    </citation>
    <scope>NUCLEOTIDE SEQUENCE</scope>
    <source>
        <strain evidence="1">CPER-KK1</strain>
    </source>
</reference>
<gene>
    <name evidence="1" type="ORF">KME25_09920</name>
</gene>